<proteinExistence type="predicted"/>
<reference evidence="1" key="3">
    <citation type="submission" date="2016-05" db="EMBL/GenBank/DDBJ databases">
        <title>WGS assembly of Xenopus tropicalis.</title>
        <authorList>
            <person name="Sessions A."/>
            <person name="Jenkins J."/>
            <person name="Mitros T."/>
            <person name="Lyons J.T."/>
            <person name="Dichmann D.S."/>
            <person name="Robert J."/>
            <person name="Harland R.M."/>
            <person name="Rokhsar D.S."/>
        </authorList>
    </citation>
    <scope>NUCLEOTIDE SEQUENCE</scope>
    <source>
        <strain evidence="1">Nigerian</strain>
    </source>
</reference>
<reference evidence="1" key="1">
    <citation type="submission" date="2009-11" db="EMBL/GenBank/DDBJ databases">
        <authorList>
            <consortium name="US DOE Joint Genome Institute (JGI-PGF)"/>
            <person name="Ottilar R."/>
            <person name="Schmutz J."/>
            <person name="Salamov A."/>
            <person name="Cheng J.F."/>
            <person name="Lucas S."/>
            <person name="Pitluck S."/>
            <person name="Gundlach H."/>
            <person name="Guo Y."/>
            <person name="Haberer G."/>
            <person name="Nasrallah J."/>
            <person name="Mayer K.F.X."/>
            <person name="van de Peer Y."/>
            <person name="Weigel D."/>
            <person name="Grigoriev I.V."/>
        </authorList>
    </citation>
    <scope>NUCLEOTIDE SEQUENCE</scope>
    <source>
        <strain evidence="1">Nigerian</strain>
    </source>
</reference>
<protein>
    <submittedName>
        <fullName evidence="1">Uncharacterized protein</fullName>
    </submittedName>
</protein>
<dbReference type="AlphaFoldDB" id="A0A1B8Y533"/>
<gene>
    <name evidence="1" type="ORF">XENTR_v90026149mg</name>
</gene>
<organism evidence="1">
    <name type="scientific">Xenopus tropicalis</name>
    <name type="common">Western clawed frog</name>
    <name type="synonym">Silurana tropicalis</name>
    <dbReference type="NCBI Taxonomy" id="8364"/>
    <lineage>
        <taxon>Eukaryota</taxon>
        <taxon>Metazoa</taxon>
        <taxon>Chordata</taxon>
        <taxon>Craniata</taxon>
        <taxon>Vertebrata</taxon>
        <taxon>Euteleostomi</taxon>
        <taxon>Amphibia</taxon>
        <taxon>Batrachia</taxon>
        <taxon>Anura</taxon>
        <taxon>Pipoidea</taxon>
        <taxon>Pipidae</taxon>
        <taxon>Xenopodinae</taxon>
        <taxon>Xenopus</taxon>
        <taxon>Silurana</taxon>
    </lineage>
</organism>
<accession>A0A1B8Y533</accession>
<reference evidence="1" key="2">
    <citation type="journal article" date="2010" name="Science">
        <title>The genome of the Western clawed frog Xenopus tropicalis.</title>
        <authorList>
            <person name="Hellsten U."/>
            <person name="Harland R.M."/>
            <person name="Gilchrist M.J."/>
            <person name="Hendrix D."/>
            <person name="Jurka J."/>
            <person name="Kapitonov V."/>
            <person name="Ovcharenko I."/>
            <person name="Putnam N.H."/>
            <person name="Shu S."/>
            <person name="Taher L."/>
            <person name="Blitz I.L."/>
            <person name="Blumberg B."/>
            <person name="Dichmann D.S."/>
            <person name="Dubchak I."/>
            <person name="Amaya E."/>
            <person name="Detter J.C."/>
            <person name="Fletcher R."/>
            <person name="Gerhard D.S."/>
            <person name="Goodstein D."/>
            <person name="Graves T."/>
            <person name="Grigoriev I.V."/>
            <person name="Grimwood J."/>
            <person name="Kawashima T."/>
            <person name="Lindquist E."/>
            <person name="Lucas S.M."/>
            <person name="Mead P.E."/>
            <person name="Mitros T."/>
            <person name="Ogino H."/>
            <person name="Ohta Y."/>
            <person name="Poliakov A.V."/>
            <person name="Pollet N."/>
            <person name="Robert J."/>
            <person name="Salamov A."/>
            <person name="Sater A.K."/>
            <person name="Schmutz J."/>
            <person name="Terry A."/>
            <person name="Vize P.D."/>
            <person name="Warren W.C."/>
            <person name="Wells D."/>
            <person name="Wills A."/>
            <person name="Wilson R.K."/>
            <person name="Zimmerman L.B."/>
            <person name="Zorn A.M."/>
            <person name="Grainger R."/>
            <person name="Grammer T."/>
            <person name="Khokha M.K."/>
            <person name="Richardson P.M."/>
            <person name="Rokhsar D.S."/>
        </authorList>
    </citation>
    <scope>NUCLEOTIDE SEQUENCE [LARGE SCALE GENOMIC DNA]</scope>
    <source>
        <strain evidence="1">Nigerian</strain>
    </source>
</reference>
<sequence>MVTAVERNHVGWQDKAKAVNVGNFCRVIKIQKSPAQATKACELLPQTGFMFLKKCSVLNYTTVFRLVPSSPRATPGAVTL</sequence>
<dbReference type="EMBL" id="KV460438">
    <property type="protein sequence ID" value="OCA18073.1"/>
    <property type="molecule type" value="Genomic_DNA"/>
</dbReference>
<evidence type="ECO:0000313" key="1">
    <source>
        <dbReference type="EMBL" id="OCA18073.1"/>
    </source>
</evidence>
<name>A0A1B8Y533_XENTR</name>